<dbReference type="Pfam" id="PF01145">
    <property type="entry name" value="Band_7"/>
    <property type="match status" value="1"/>
</dbReference>
<gene>
    <name evidence="8" type="ORF">J2792_003826</name>
</gene>
<dbReference type="InterPro" id="IPR001107">
    <property type="entry name" value="Band_7"/>
</dbReference>
<feature type="region of interest" description="Disordered" evidence="6">
    <location>
        <begin position="389"/>
        <end position="411"/>
    </location>
</feature>
<dbReference type="InterPro" id="IPR050710">
    <property type="entry name" value="Band7/mec-2_domain"/>
</dbReference>
<name>A0ABU1MS03_9SPHN</name>
<keyword evidence="4" id="KW-1133">Transmembrane helix</keyword>
<comment type="subcellular location">
    <subcellularLocation>
        <location evidence="1">Membrane</location>
        <topology evidence="1">Single-pass membrane protein</topology>
    </subcellularLocation>
</comment>
<evidence type="ECO:0000259" key="7">
    <source>
        <dbReference type="SMART" id="SM00244"/>
    </source>
</evidence>
<accession>A0ABU1MS03</accession>
<dbReference type="EC" id="3.4.-.-" evidence="8"/>
<keyword evidence="8" id="KW-0645">Protease</keyword>
<dbReference type="SMART" id="SM00244">
    <property type="entry name" value="PHB"/>
    <property type="match status" value="1"/>
</dbReference>
<feature type="region of interest" description="Disordered" evidence="6">
    <location>
        <begin position="1"/>
        <end position="128"/>
    </location>
</feature>
<dbReference type="PANTHER" id="PTHR43327">
    <property type="entry name" value="STOMATIN-LIKE PROTEIN 2, MITOCHONDRIAL"/>
    <property type="match status" value="1"/>
</dbReference>
<dbReference type="SUPFAM" id="SSF117892">
    <property type="entry name" value="Band 7/SPFH domain"/>
    <property type="match status" value="1"/>
</dbReference>
<evidence type="ECO:0000256" key="5">
    <source>
        <dbReference type="ARBA" id="ARBA00023136"/>
    </source>
</evidence>
<evidence type="ECO:0000313" key="9">
    <source>
        <dbReference type="Proteomes" id="UP001184150"/>
    </source>
</evidence>
<keyword evidence="3" id="KW-0812">Transmembrane</keyword>
<feature type="domain" description="Band 7" evidence="7">
    <location>
        <begin position="148"/>
        <end position="314"/>
    </location>
</feature>
<dbReference type="InterPro" id="IPR036013">
    <property type="entry name" value="Band_7/SPFH_dom_sf"/>
</dbReference>
<dbReference type="EMBL" id="JAVDRD010000013">
    <property type="protein sequence ID" value="MDR6512938.1"/>
    <property type="molecule type" value="Genomic_DNA"/>
</dbReference>
<dbReference type="PANTHER" id="PTHR43327:SF2">
    <property type="entry name" value="MODULATOR OF FTSH PROTEASE HFLK"/>
    <property type="match status" value="1"/>
</dbReference>
<feature type="compositionally biased region" description="Basic and acidic residues" evidence="6">
    <location>
        <begin position="74"/>
        <end position="86"/>
    </location>
</feature>
<evidence type="ECO:0000256" key="1">
    <source>
        <dbReference type="ARBA" id="ARBA00004167"/>
    </source>
</evidence>
<dbReference type="Proteomes" id="UP001184150">
    <property type="component" value="Unassembled WGS sequence"/>
</dbReference>
<evidence type="ECO:0000256" key="6">
    <source>
        <dbReference type="SAM" id="MobiDB-lite"/>
    </source>
</evidence>
<organism evidence="8 9">
    <name type="scientific">Novosphingobium capsulatum</name>
    <dbReference type="NCBI Taxonomy" id="13688"/>
    <lineage>
        <taxon>Bacteria</taxon>
        <taxon>Pseudomonadati</taxon>
        <taxon>Pseudomonadota</taxon>
        <taxon>Alphaproteobacteria</taxon>
        <taxon>Sphingomonadales</taxon>
        <taxon>Sphingomonadaceae</taxon>
        <taxon>Novosphingobium</taxon>
    </lineage>
</organism>
<sequence length="411" mass="43919">MTDRKSPWGAGNEPGGSEPGQEPGAADSNAEPGSPSAGSDDKADSDKTKPAKGAGSKTPGGDAPRNPWLPPAGDPRRPPSIEDIFRARASKGGGNGGRNGGGRGGNGGPTGPLLGGRGPNLRLPQRPDGKSWWPIGIAAVVLLWLGGSSMHRLAPQEQGVVTTFGSYSRTLGPGVSFTLPWPIQSVDTRDVTSIQRETIPEGDGERLMLTGDQNLVNLNYLVRWNIKDLKLYTFQLADPDQTVREVAEASMRAAIAEVNFNDAMGTGRATIEQSVRDKMQRVLDAYRSGVKIQGVEITKIDPPAKVVDAFKEVLAAQQKAQGDVNEAQGWAQKKLAAAQGEAAAFDKVYEQYKLAPEVTKRRMYYETMERVLGQTDKVIVEAPGTVPYLPLPALRQSPPPAPDDNRQGGQR</sequence>
<keyword evidence="8" id="KW-0378">Hydrolase</keyword>
<reference evidence="8 9" key="1">
    <citation type="submission" date="2023-07" db="EMBL/GenBank/DDBJ databases">
        <title>Sorghum-associated microbial communities from plants grown in Nebraska, USA.</title>
        <authorList>
            <person name="Schachtman D."/>
        </authorList>
    </citation>
    <scope>NUCLEOTIDE SEQUENCE [LARGE SCALE GENOMIC DNA]</scope>
    <source>
        <strain evidence="8 9">DS1027</strain>
    </source>
</reference>
<dbReference type="GO" id="GO:0006508">
    <property type="term" value="P:proteolysis"/>
    <property type="evidence" value="ECO:0007669"/>
    <property type="project" value="UniProtKB-KW"/>
</dbReference>
<feature type="compositionally biased region" description="Gly residues" evidence="6">
    <location>
        <begin position="91"/>
        <end position="118"/>
    </location>
</feature>
<proteinExistence type="inferred from homology"/>
<dbReference type="InterPro" id="IPR010201">
    <property type="entry name" value="HflK"/>
</dbReference>
<dbReference type="Gene3D" id="3.30.479.30">
    <property type="entry name" value="Band 7 domain"/>
    <property type="match status" value="1"/>
</dbReference>
<evidence type="ECO:0000256" key="4">
    <source>
        <dbReference type="ARBA" id="ARBA00022989"/>
    </source>
</evidence>
<comment type="caution">
    <text evidence="8">The sequence shown here is derived from an EMBL/GenBank/DDBJ whole genome shotgun (WGS) entry which is preliminary data.</text>
</comment>
<protein>
    <submittedName>
        <fullName evidence="8">Membrane protease subunit HflK</fullName>
        <ecNumber evidence="8">3.4.-.-</ecNumber>
    </submittedName>
</protein>
<evidence type="ECO:0000256" key="2">
    <source>
        <dbReference type="ARBA" id="ARBA00006971"/>
    </source>
</evidence>
<evidence type="ECO:0000313" key="8">
    <source>
        <dbReference type="EMBL" id="MDR6512938.1"/>
    </source>
</evidence>
<dbReference type="CDD" id="cd03404">
    <property type="entry name" value="SPFH_HflK"/>
    <property type="match status" value="1"/>
</dbReference>
<evidence type="ECO:0000256" key="3">
    <source>
        <dbReference type="ARBA" id="ARBA00022692"/>
    </source>
</evidence>
<dbReference type="RefSeq" id="WP_309806323.1">
    <property type="nucleotide sequence ID" value="NZ_JAVDRD010000013.1"/>
</dbReference>
<feature type="compositionally biased region" description="Basic and acidic residues" evidence="6">
    <location>
        <begin position="39"/>
        <end position="49"/>
    </location>
</feature>
<keyword evidence="5" id="KW-0472">Membrane</keyword>
<comment type="similarity">
    <text evidence="2">Belongs to the band 7/mec-2 family. HflK subfamily.</text>
</comment>
<keyword evidence="9" id="KW-1185">Reference proteome</keyword>
<dbReference type="GO" id="GO:0008233">
    <property type="term" value="F:peptidase activity"/>
    <property type="evidence" value="ECO:0007669"/>
    <property type="project" value="UniProtKB-KW"/>
</dbReference>